<dbReference type="SUPFAM" id="SSF81665">
    <property type="entry name" value="Calcium ATPase, transmembrane domain M"/>
    <property type="match status" value="1"/>
</dbReference>
<dbReference type="SFLD" id="SFLDS00003">
    <property type="entry name" value="Haloacid_Dehalogenase"/>
    <property type="match status" value="1"/>
</dbReference>
<comment type="catalytic activity">
    <reaction evidence="17">
        <text>Mg(2+)(out) + ATP + H2O = Mg(2+)(in) + ADP + phosphate + H(+)</text>
        <dbReference type="Rhea" id="RHEA:10260"/>
        <dbReference type="ChEBI" id="CHEBI:15377"/>
        <dbReference type="ChEBI" id="CHEBI:15378"/>
        <dbReference type="ChEBI" id="CHEBI:18420"/>
        <dbReference type="ChEBI" id="CHEBI:30616"/>
        <dbReference type="ChEBI" id="CHEBI:43474"/>
        <dbReference type="ChEBI" id="CHEBI:456216"/>
        <dbReference type="EC" id="7.2.2.14"/>
    </reaction>
</comment>
<dbReference type="Gene3D" id="3.40.50.1000">
    <property type="entry name" value="HAD superfamily/HAD-like"/>
    <property type="match status" value="1"/>
</dbReference>
<evidence type="ECO:0000256" key="5">
    <source>
        <dbReference type="ARBA" id="ARBA00013555"/>
    </source>
</evidence>
<dbReference type="Gene3D" id="2.70.150.10">
    <property type="entry name" value="Calcium-transporting ATPase, cytoplasmic transduction domain A"/>
    <property type="match status" value="1"/>
</dbReference>
<dbReference type="EMBL" id="PGCK01000005">
    <property type="protein sequence ID" value="MCD1294819.1"/>
    <property type="molecule type" value="Genomic_DNA"/>
</dbReference>
<dbReference type="SFLD" id="SFLDG00002">
    <property type="entry name" value="C1.7:_P-type_atpase_like"/>
    <property type="match status" value="1"/>
</dbReference>
<evidence type="ECO:0000256" key="7">
    <source>
        <dbReference type="ARBA" id="ARBA00022519"/>
    </source>
</evidence>
<keyword evidence="15 18" id="KW-0472">Membrane</keyword>
<feature type="transmembrane region" description="Helical" evidence="18">
    <location>
        <begin position="243"/>
        <end position="266"/>
    </location>
</feature>
<evidence type="ECO:0000256" key="17">
    <source>
        <dbReference type="ARBA" id="ARBA00047295"/>
    </source>
</evidence>
<dbReference type="SUPFAM" id="SSF56784">
    <property type="entry name" value="HAD-like"/>
    <property type="match status" value="1"/>
</dbReference>
<organism evidence="20 21">
    <name type="scientific">Methanooceanicella nereidis</name>
    <dbReference type="NCBI Taxonomy" id="2052831"/>
    <lineage>
        <taxon>Archaea</taxon>
        <taxon>Methanobacteriati</taxon>
        <taxon>Methanobacteriota</taxon>
        <taxon>Stenosarchaea group</taxon>
        <taxon>Methanomicrobia</taxon>
        <taxon>Methanocellales</taxon>
        <taxon>Methanocellaceae</taxon>
        <taxon>Methanooceanicella</taxon>
    </lineage>
</organism>
<sequence>MSPEQKAFWSLSPEESFKLLNTSQDGLDSEDAGRRLRDSGPNVLRPKRSFNVLKLFLAQFKSPIIIILLFAAALSLFLKDPTDAIIIMIIVLVSGLLGFWQELDATNAVNRLMEMVKVKVTVIRDGISREIWFDDVVKGDIVLLSAGSAVPGDCMILESKDLFVNEAVLTGETFPVEKMPGTLPPNTPLSKRTNVVFMGTHAVSGSGKALVFRTGKETEFGRITERIGLKPPEPEFERGVKQFGYLLMEVTLFLIIAIFAINVYLVRPVLESFIFALALAVGLTPQLLPAIISINLARGAKRMASKSVIVKQLSSIENFGSMNVLCSDKTGTITEGIIKVHSAVDIQGAENKKVLFYAYLNAVYETGYASPIDEALRSYSEFDITGYDKVDEVPYDFFRKRLSVLLSTCEKNIMITKGAMKNVLEACDLAESPDGSIIEIDKVSDALERQFTDLSGQGYRTLGIAYREVSGRHITRDDEKGMTFLGTLVLYDPPKPDIADIIKELKELGVSLKIITGDNRLVAASLSREIGLGSAKIVAGPEIAMTGDDALINIAASADVFAEVEPNQKERIILAMKKAGNVVGYIGDGINDGPALHVADVSISVESAVDVAKDAASIVLLEKDLGVLVEGVKEGRVTFVNTLKYVFMATSANFGNMFSMAGASLILPFLPLLPKQILLTNLMTDLPEMTIAADNVDPEMVDVPRRWDIGFIKKFMITFGILSSVFDFLTFGVLILIMNASMDQFRTGWFLESIVSATMIVLVIRTRKPFFMSRPGRYLFLSTLFVIAATLLFPYTPLAPIFGFKPLPPSFILVLGLIVLAYVIMAEVTKRLFYKMVKY</sequence>
<proteinExistence type="inferred from homology"/>
<dbReference type="InterPro" id="IPR006068">
    <property type="entry name" value="ATPase_P-typ_cation-transptr_C"/>
</dbReference>
<evidence type="ECO:0000313" key="21">
    <source>
        <dbReference type="Proteomes" id="UP001320159"/>
    </source>
</evidence>
<evidence type="ECO:0000256" key="10">
    <source>
        <dbReference type="ARBA" id="ARBA00022741"/>
    </source>
</evidence>
<dbReference type="GO" id="GO:0005524">
    <property type="term" value="F:ATP binding"/>
    <property type="evidence" value="ECO:0007669"/>
    <property type="project" value="UniProtKB-KW"/>
</dbReference>
<dbReference type="PANTHER" id="PTHR42861">
    <property type="entry name" value="CALCIUM-TRANSPORTING ATPASE"/>
    <property type="match status" value="1"/>
</dbReference>
<dbReference type="InterPro" id="IPR059000">
    <property type="entry name" value="ATPase_P-type_domA"/>
</dbReference>
<feature type="transmembrane region" description="Helical" evidence="18">
    <location>
        <begin position="84"/>
        <end position="103"/>
    </location>
</feature>
<evidence type="ECO:0000256" key="13">
    <source>
        <dbReference type="ARBA" id="ARBA00022967"/>
    </source>
</evidence>
<evidence type="ECO:0000259" key="19">
    <source>
        <dbReference type="SMART" id="SM00831"/>
    </source>
</evidence>
<keyword evidence="9 18" id="KW-0812">Transmembrane</keyword>
<comment type="similarity">
    <text evidence="3">Belongs to the cation transport ATPase (P-type) (TC 3.A.3) family. Type IIIB subfamily.</text>
</comment>
<dbReference type="GO" id="GO:0016887">
    <property type="term" value="F:ATP hydrolysis activity"/>
    <property type="evidence" value="ECO:0007669"/>
    <property type="project" value="InterPro"/>
</dbReference>
<dbReference type="EC" id="7.2.2.14" evidence="4"/>
<keyword evidence="14 18" id="KW-1133">Transmembrane helix</keyword>
<dbReference type="Pfam" id="PF00122">
    <property type="entry name" value="E1-E2_ATPase"/>
    <property type="match status" value="1"/>
</dbReference>
<dbReference type="GO" id="GO:0015444">
    <property type="term" value="F:P-type magnesium transporter activity"/>
    <property type="evidence" value="ECO:0007669"/>
    <property type="project" value="UniProtKB-EC"/>
</dbReference>
<dbReference type="InterPro" id="IPR008250">
    <property type="entry name" value="ATPase_P-typ_transduc_dom_A_sf"/>
</dbReference>
<evidence type="ECO:0000313" key="20">
    <source>
        <dbReference type="EMBL" id="MCD1294819.1"/>
    </source>
</evidence>
<evidence type="ECO:0000256" key="2">
    <source>
        <dbReference type="ARBA" id="ARBA00004429"/>
    </source>
</evidence>
<dbReference type="InterPro" id="IPR023298">
    <property type="entry name" value="ATPase_P-typ_TM_dom_sf"/>
</dbReference>
<feature type="transmembrane region" description="Helical" evidence="18">
    <location>
        <begin position="749"/>
        <end position="766"/>
    </location>
</feature>
<keyword evidence="21" id="KW-1185">Reference proteome</keyword>
<dbReference type="InterPro" id="IPR023214">
    <property type="entry name" value="HAD_sf"/>
</dbReference>
<dbReference type="InterPro" id="IPR004014">
    <property type="entry name" value="ATPase_P-typ_cation-transptr_N"/>
</dbReference>
<dbReference type="AlphaFoldDB" id="A0AAP2RCM2"/>
<dbReference type="Proteomes" id="UP001320159">
    <property type="component" value="Unassembled WGS sequence"/>
</dbReference>
<dbReference type="Pfam" id="PF13246">
    <property type="entry name" value="Cation_ATPase"/>
    <property type="match status" value="1"/>
</dbReference>
<name>A0AAP2RCM2_9EURY</name>
<dbReference type="InterPro" id="IPR006415">
    <property type="entry name" value="P-type_ATPase_IIIB"/>
</dbReference>
<dbReference type="PRINTS" id="PR01836">
    <property type="entry name" value="MGATPASE"/>
</dbReference>
<feature type="transmembrane region" description="Helical" evidence="18">
    <location>
        <begin position="55"/>
        <end position="78"/>
    </location>
</feature>
<protein>
    <recommendedName>
        <fullName evidence="5">Magnesium-transporting ATPase, P-type 1</fullName>
        <ecNumber evidence="4">7.2.2.14</ecNumber>
    </recommendedName>
    <alternativeName>
        <fullName evidence="16">Mg(2+) transport ATPase, P-type 1</fullName>
    </alternativeName>
</protein>
<evidence type="ECO:0000256" key="15">
    <source>
        <dbReference type="ARBA" id="ARBA00023136"/>
    </source>
</evidence>
<feature type="transmembrane region" description="Helical" evidence="18">
    <location>
        <begin position="810"/>
        <end position="829"/>
    </location>
</feature>
<dbReference type="NCBIfam" id="TIGR01494">
    <property type="entry name" value="ATPase_P-type"/>
    <property type="match status" value="2"/>
</dbReference>
<feature type="transmembrane region" description="Helical" evidence="18">
    <location>
        <begin position="715"/>
        <end position="737"/>
    </location>
</feature>
<keyword evidence="12" id="KW-0460">Magnesium</keyword>
<dbReference type="PROSITE" id="PS00154">
    <property type="entry name" value="ATPASE_E1_E2"/>
    <property type="match status" value="1"/>
</dbReference>
<reference evidence="20 21" key="1">
    <citation type="submission" date="2017-11" db="EMBL/GenBank/DDBJ databases">
        <title>Isolation and Characterization of Family Methanocellaceae Species from Potential Methane Hydrate Area Offshore Southwestern Taiwan.</title>
        <authorList>
            <person name="Zhang W.-L."/>
            <person name="Chen W.-C."/>
            <person name="Lai M.-C."/>
            <person name="Chen S.-C."/>
        </authorList>
    </citation>
    <scope>NUCLEOTIDE SEQUENCE [LARGE SCALE GENOMIC DNA]</scope>
    <source>
        <strain evidence="20 21">CWC-04</strain>
    </source>
</reference>
<gene>
    <name evidence="20" type="primary">mgtA</name>
    <name evidence="20" type="ORF">CUJ83_07380</name>
</gene>
<dbReference type="Pfam" id="PF00690">
    <property type="entry name" value="Cation_ATPase_N"/>
    <property type="match status" value="1"/>
</dbReference>
<dbReference type="InterPro" id="IPR036412">
    <property type="entry name" value="HAD-like_sf"/>
</dbReference>
<comment type="caution">
    <text evidence="20">The sequence shown here is derived from an EMBL/GenBank/DDBJ whole genome shotgun (WGS) entry which is preliminary data.</text>
</comment>
<keyword evidence="8" id="KW-0597">Phosphoprotein</keyword>
<dbReference type="SUPFAM" id="SSF81653">
    <property type="entry name" value="Calcium ATPase, transduction domain A"/>
    <property type="match status" value="1"/>
</dbReference>
<feature type="transmembrane region" description="Helical" evidence="18">
    <location>
        <begin position="272"/>
        <end position="297"/>
    </location>
</feature>
<evidence type="ECO:0000256" key="3">
    <source>
        <dbReference type="ARBA" id="ARBA00008746"/>
    </source>
</evidence>
<evidence type="ECO:0000256" key="4">
    <source>
        <dbReference type="ARBA" id="ARBA00012786"/>
    </source>
</evidence>
<comment type="subcellular location">
    <subcellularLocation>
        <location evidence="2">Cell inner membrane</location>
        <topology evidence="2">Multi-pass membrane protein</topology>
    </subcellularLocation>
</comment>
<dbReference type="InterPro" id="IPR001757">
    <property type="entry name" value="P_typ_ATPase"/>
</dbReference>
<dbReference type="RefSeq" id="WP_230741654.1">
    <property type="nucleotide sequence ID" value="NZ_PGCK01000005.1"/>
</dbReference>
<feature type="transmembrane region" description="Helical" evidence="18">
    <location>
        <begin position="778"/>
        <end position="798"/>
    </location>
</feature>
<evidence type="ECO:0000256" key="9">
    <source>
        <dbReference type="ARBA" id="ARBA00022692"/>
    </source>
</evidence>
<evidence type="ECO:0000256" key="16">
    <source>
        <dbReference type="ARBA" id="ARBA00029806"/>
    </source>
</evidence>
<dbReference type="SFLD" id="SFLDF00027">
    <property type="entry name" value="p-type_atpase"/>
    <property type="match status" value="1"/>
</dbReference>
<evidence type="ECO:0000256" key="12">
    <source>
        <dbReference type="ARBA" id="ARBA00022842"/>
    </source>
</evidence>
<accession>A0AAP2RCM2</accession>
<dbReference type="SMART" id="SM00831">
    <property type="entry name" value="Cation_ATPase_N"/>
    <property type="match status" value="1"/>
</dbReference>
<dbReference type="InterPro" id="IPR044492">
    <property type="entry name" value="P_typ_ATPase_HD_dom"/>
</dbReference>
<keyword evidence="7" id="KW-0997">Cell inner membrane</keyword>
<feature type="domain" description="Cation-transporting P-type ATPase N-terminal" evidence="19">
    <location>
        <begin position="7"/>
        <end position="80"/>
    </location>
</feature>
<evidence type="ECO:0000256" key="11">
    <source>
        <dbReference type="ARBA" id="ARBA00022840"/>
    </source>
</evidence>
<evidence type="ECO:0000256" key="18">
    <source>
        <dbReference type="SAM" id="Phobius"/>
    </source>
</evidence>
<comment type="function">
    <text evidence="1">Mediates magnesium influx to the cytosol.</text>
</comment>
<dbReference type="Pfam" id="PF00689">
    <property type="entry name" value="Cation_ATPase_C"/>
    <property type="match status" value="1"/>
</dbReference>
<keyword evidence="6" id="KW-1003">Cell membrane</keyword>
<keyword evidence="11" id="KW-0067">ATP-binding</keyword>
<keyword evidence="10" id="KW-0547">Nucleotide-binding</keyword>
<evidence type="ECO:0000256" key="14">
    <source>
        <dbReference type="ARBA" id="ARBA00022989"/>
    </source>
</evidence>
<dbReference type="InterPro" id="IPR018303">
    <property type="entry name" value="ATPase_P-typ_P_site"/>
</dbReference>
<dbReference type="GO" id="GO:0005886">
    <property type="term" value="C:plasma membrane"/>
    <property type="evidence" value="ECO:0007669"/>
    <property type="project" value="UniProtKB-SubCell"/>
</dbReference>
<evidence type="ECO:0000256" key="1">
    <source>
        <dbReference type="ARBA" id="ARBA00003954"/>
    </source>
</evidence>
<dbReference type="InterPro" id="IPR023299">
    <property type="entry name" value="ATPase_P-typ_cyto_dom_N"/>
</dbReference>
<evidence type="ECO:0000256" key="6">
    <source>
        <dbReference type="ARBA" id="ARBA00022475"/>
    </source>
</evidence>
<dbReference type="Gene3D" id="3.40.1110.10">
    <property type="entry name" value="Calcium-transporting ATPase, cytoplasmic domain N"/>
    <property type="match status" value="1"/>
</dbReference>
<keyword evidence="13" id="KW-1278">Translocase</keyword>
<evidence type="ECO:0000256" key="8">
    <source>
        <dbReference type="ARBA" id="ARBA00022553"/>
    </source>
</evidence>
<dbReference type="Gene3D" id="1.20.1110.10">
    <property type="entry name" value="Calcium-transporting ATPase, transmembrane domain"/>
    <property type="match status" value="1"/>
</dbReference>
<dbReference type="NCBIfam" id="TIGR01524">
    <property type="entry name" value="ATPase-IIIB_Mg"/>
    <property type="match status" value="1"/>
</dbReference>